<sequence length="173" mass="19441">MEWTGAKYADKPTVEVQAWVDADPERVWAIVSDVRLMPEMSQELQAAEWCDGADDGVAAVGRRFVGRSKHDALGEWETTSHVVECDEPRVFTWAVHDPETPTALWRFTLEPENGGTKLRQWMQLGPGRSGLSLAIDQMPDKEEKIVFVRLREFEKAMTGTLAAIKERAEAGRA</sequence>
<protein>
    <submittedName>
        <fullName evidence="1">Cyclase</fullName>
    </submittedName>
</protein>
<dbReference type="Pfam" id="PF10604">
    <property type="entry name" value="Polyketide_cyc2"/>
    <property type="match status" value="1"/>
</dbReference>
<evidence type="ECO:0000313" key="1">
    <source>
        <dbReference type="EMBL" id="GHH09245.1"/>
    </source>
</evidence>
<gene>
    <name evidence="1" type="ORF">GCM10017790_17000</name>
</gene>
<dbReference type="Proteomes" id="UP000635387">
    <property type="component" value="Unassembled WGS sequence"/>
</dbReference>
<dbReference type="Gene3D" id="3.30.530.20">
    <property type="match status" value="1"/>
</dbReference>
<dbReference type="EMBL" id="BNAY01000002">
    <property type="protein sequence ID" value="GHH09245.1"/>
    <property type="molecule type" value="Genomic_DNA"/>
</dbReference>
<dbReference type="RefSeq" id="WP_191253547.1">
    <property type="nucleotide sequence ID" value="NZ_BNAY01000002.1"/>
</dbReference>
<comment type="caution">
    <text evidence="1">The sequence shown here is derived from an EMBL/GenBank/DDBJ whole genome shotgun (WGS) entry which is preliminary data.</text>
</comment>
<dbReference type="InterPro" id="IPR019587">
    <property type="entry name" value="Polyketide_cyclase/dehydratase"/>
</dbReference>
<organism evidence="1 2">
    <name type="scientific">Amycolatopsis oliviviridis</name>
    <dbReference type="NCBI Taxonomy" id="1471590"/>
    <lineage>
        <taxon>Bacteria</taxon>
        <taxon>Bacillati</taxon>
        <taxon>Actinomycetota</taxon>
        <taxon>Actinomycetes</taxon>
        <taxon>Pseudonocardiales</taxon>
        <taxon>Pseudonocardiaceae</taxon>
        <taxon>Amycolatopsis</taxon>
    </lineage>
</organism>
<keyword evidence="2" id="KW-1185">Reference proteome</keyword>
<name>A0ABQ3L946_9PSEU</name>
<evidence type="ECO:0000313" key="2">
    <source>
        <dbReference type="Proteomes" id="UP000635387"/>
    </source>
</evidence>
<dbReference type="InterPro" id="IPR023393">
    <property type="entry name" value="START-like_dom_sf"/>
</dbReference>
<reference evidence="2" key="1">
    <citation type="journal article" date="2019" name="Int. J. Syst. Evol. Microbiol.">
        <title>The Global Catalogue of Microorganisms (GCM) 10K type strain sequencing project: providing services to taxonomists for standard genome sequencing and annotation.</title>
        <authorList>
            <consortium name="The Broad Institute Genomics Platform"/>
            <consortium name="The Broad Institute Genome Sequencing Center for Infectious Disease"/>
            <person name="Wu L."/>
            <person name="Ma J."/>
        </authorList>
    </citation>
    <scope>NUCLEOTIDE SEQUENCE [LARGE SCALE GENOMIC DNA]</scope>
    <source>
        <strain evidence="2">CGMCC 4.7683</strain>
    </source>
</reference>
<dbReference type="SUPFAM" id="SSF55961">
    <property type="entry name" value="Bet v1-like"/>
    <property type="match status" value="1"/>
</dbReference>
<proteinExistence type="predicted"/>
<dbReference type="CDD" id="cd07812">
    <property type="entry name" value="SRPBCC"/>
    <property type="match status" value="1"/>
</dbReference>
<accession>A0ABQ3L946</accession>